<name>A0A387FTL3_9HYPH</name>
<gene>
    <name evidence="1" type="ORF">CCGE525_12035</name>
</gene>
<dbReference type="EMBL" id="CP032694">
    <property type="protein sequence ID" value="AYG59444.1"/>
    <property type="molecule type" value="Genomic_DNA"/>
</dbReference>
<evidence type="ECO:0000313" key="2">
    <source>
        <dbReference type="Proteomes" id="UP000282195"/>
    </source>
</evidence>
<evidence type="ECO:0000313" key="1">
    <source>
        <dbReference type="EMBL" id="AYG59444.1"/>
    </source>
</evidence>
<dbReference type="Pfam" id="PF16867">
    <property type="entry name" value="DMSP_lyase"/>
    <property type="match status" value="1"/>
</dbReference>
<protein>
    <submittedName>
        <fullName evidence="1">Transcriptional regulator</fullName>
    </submittedName>
</protein>
<reference evidence="1 2" key="1">
    <citation type="submission" date="2018-10" db="EMBL/GenBank/DDBJ databases">
        <title>Rhizobium etli, R. leguminosarum and a new Rhizobium genospecies from Phaseolus dumosus.</title>
        <authorList>
            <person name="Ramirez-Puebla S.T."/>
            <person name="Rogel-Hernandez M.A."/>
            <person name="Guerrero G."/>
            <person name="Ormeno-Orrillo E."/>
            <person name="Martinez-Romero J.C."/>
            <person name="Negrete-Yankelevich S."/>
            <person name="Martinez-Romero E."/>
        </authorList>
    </citation>
    <scope>NUCLEOTIDE SEQUENCE [LARGE SCALE GENOMIC DNA]</scope>
    <source>
        <strain evidence="1 2">CCGE525</strain>
    </source>
</reference>
<dbReference type="KEGG" id="rjg:CCGE525_12035"/>
<dbReference type="SUPFAM" id="SSF51182">
    <property type="entry name" value="RmlC-like cupins"/>
    <property type="match status" value="1"/>
</dbReference>
<dbReference type="InterPro" id="IPR031723">
    <property type="entry name" value="DMSP_lyase"/>
</dbReference>
<dbReference type="RefSeq" id="WP_120704461.1">
    <property type="nucleotide sequence ID" value="NZ_CP032694.1"/>
</dbReference>
<dbReference type="InterPro" id="IPR014710">
    <property type="entry name" value="RmlC-like_jellyroll"/>
</dbReference>
<organism evidence="1 2">
    <name type="scientific">Rhizobium jaguaris</name>
    <dbReference type="NCBI Taxonomy" id="1312183"/>
    <lineage>
        <taxon>Bacteria</taxon>
        <taxon>Pseudomonadati</taxon>
        <taxon>Pseudomonadota</taxon>
        <taxon>Alphaproteobacteria</taxon>
        <taxon>Hyphomicrobiales</taxon>
        <taxon>Rhizobiaceae</taxon>
        <taxon>Rhizobium/Agrobacterium group</taxon>
        <taxon>Rhizobium</taxon>
    </lineage>
</organism>
<dbReference type="Gene3D" id="2.60.120.10">
    <property type="entry name" value="Jelly Rolls"/>
    <property type="match status" value="1"/>
</dbReference>
<dbReference type="OrthoDB" id="9083851at2"/>
<dbReference type="AlphaFoldDB" id="A0A387FTL3"/>
<sequence>MSVIDDLLQAFHRYIASRSDPILRRFVDGFDWHMDGRTLAAHSLPVVDYVTRLHPPADAAEGELFSSLLGAASALHWAQTYSIADFGADFLQKYGWVELFGTRGHFVSDEIAGGFLLLGPDVHYPDHHHIAEEIYLPLTDGSLWSKDSQAFLPRWTGEIIHHPSNIRHAMRTERTPLVALYLWRGGPLAQKSIIPGRKE</sequence>
<keyword evidence="2" id="KW-1185">Reference proteome</keyword>
<dbReference type="GO" id="GO:0047869">
    <property type="term" value="F:dimethylpropiothetin dethiomethylase activity"/>
    <property type="evidence" value="ECO:0007669"/>
    <property type="project" value="InterPro"/>
</dbReference>
<dbReference type="Proteomes" id="UP000282195">
    <property type="component" value="Chromosome"/>
</dbReference>
<accession>A0A387FTL3</accession>
<proteinExistence type="predicted"/>
<dbReference type="InterPro" id="IPR011051">
    <property type="entry name" value="RmlC_Cupin_sf"/>
</dbReference>